<evidence type="ECO:0000313" key="2">
    <source>
        <dbReference type="EMBL" id="CAL5226772.1"/>
    </source>
</evidence>
<evidence type="ECO:0000313" key="3">
    <source>
        <dbReference type="Proteomes" id="UP001497392"/>
    </source>
</evidence>
<dbReference type="InterPro" id="IPR037696">
    <property type="entry name" value="CCDC77"/>
</dbReference>
<dbReference type="EMBL" id="CAXHTA020000016">
    <property type="protein sequence ID" value="CAL5226772.1"/>
    <property type="molecule type" value="Genomic_DNA"/>
</dbReference>
<gene>
    <name evidence="2" type="primary">g9628</name>
    <name evidence="2" type="ORF">VP750_LOCUS8678</name>
</gene>
<reference evidence="2 3" key="1">
    <citation type="submission" date="2024-06" db="EMBL/GenBank/DDBJ databases">
        <authorList>
            <person name="Kraege A."/>
            <person name="Thomma B."/>
        </authorList>
    </citation>
    <scope>NUCLEOTIDE SEQUENCE [LARGE SCALE GENOMIC DNA]</scope>
</reference>
<proteinExistence type="predicted"/>
<dbReference type="Proteomes" id="UP001497392">
    <property type="component" value="Unassembled WGS sequence"/>
</dbReference>
<dbReference type="PANTHER" id="PTHR22091:SF1">
    <property type="entry name" value="COILED-COIL DOMAIN-CONTAINING PROTEIN 77"/>
    <property type="match status" value="1"/>
</dbReference>
<dbReference type="PANTHER" id="PTHR22091">
    <property type="entry name" value="COILED-COIL DOMAIN-CONTAINING PROTEIN 77"/>
    <property type="match status" value="1"/>
</dbReference>
<accession>A0ABP1G632</accession>
<keyword evidence="3" id="KW-1185">Reference proteome</keyword>
<comment type="caution">
    <text evidence="2">The sequence shown here is derived from an EMBL/GenBank/DDBJ whole genome shotgun (WGS) entry which is preliminary data.</text>
</comment>
<sequence>MKEIIEHYKLRIEDFDKDRQEILDRLDACIAPRKQLHELEWELRKRSEEVRELQQALASSQTFIYEERERLLATNAENEDLRLQQAEDKARMECLTATLEASRAGGAMPREAIRAACCSDSVDELKLRLASLQNQLAEQKAFGAERTQTLMDIRRSQEVDTAACHALMMRKQEELMQRLHKAEEALQHSVRDSILSRRARDAAETRAVTAEAELKHLKLHSSKELQQAREDLLERLEQAQATAEQRVEEHTEEYRLQVIEREREIAAMEASHKAAVSLLEEQLLNAESRLARESEQCRHLEHRRLLDIEGWASDMTLLRQQMAATNRKLHQMRLASRLPDDERLDDLMESLERKHPDVLTMADLQALGVAQLHNPMAVVAAELDKTRCGISNLEKRLKSVCCGSARG</sequence>
<name>A0ABP1G632_9CHLO</name>
<protein>
    <submittedName>
        <fullName evidence="2">G9628 protein</fullName>
    </submittedName>
</protein>
<evidence type="ECO:0000256" key="1">
    <source>
        <dbReference type="SAM" id="Coils"/>
    </source>
</evidence>
<keyword evidence="1" id="KW-0175">Coiled coil</keyword>
<organism evidence="2 3">
    <name type="scientific">Coccomyxa viridis</name>
    <dbReference type="NCBI Taxonomy" id="1274662"/>
    <lineage>
        <taxon>Eukaryota</taxon>
        <taxon>Viridiplantae</taxon>
        <taxon>Chlorophyta</taxon>
        <taxon>core chlorophytes</taxon>
        <taxon>Trebouxiophyceae</taxon>
        <taxon>Trebouxiophyceae incertae sedis</taxon>
        <taxon>Coccomyxaceae</taxon>
        <taxon>Coccomyxa</taxon>
    </lineage>
</organism>
<feature type="coiled-coil region" evidence="1">
    <location>
        <begin position="115"/>
        <end position="303"/>
    </location>
</feature>